<gene>
    <name evidence="2" type="ORF">ANANG_G00050160</name>
</gene>
<dbReference type="PANTHER" id="PTHR46917">
    <property type="entry name" value="MORN REPEAT-CONTAINING PROTEIN 2"/>
    <property type="match status" value="1"/>
</dbReference>
<evidence type="ECO:0000313" key="3">
    <source>
        <dbReference type="Proteomes" id="UP001044222"/>
    </source>
</evidence>
<dbReference type="SUPFAM" id="SSF82185">
    <property type="entry name" value="Histone H3 K4-specific methyltransferase SET7/9 N-terminal domain"/>
    <property type="match status" value="1"/>
</dbReference>
<reference evidence="2" key="1">
    <citation type="submission" date="2021-01" db="EMBL/GenBank/DDBJ databases">
        <title>A chromosome-scale assembly of European eel, Anguilla anguilla.</title>
        <authorList>
            <person name="Henkel C."/>
            <person name="Jong-Raadsen S.A."/>
            <person name="Dufour S."/>
            <person name="Weltzien F.-A."/>
            <person name="Palstra A.P."/>
            <person name="Pelster B."/>
            <person name="Spaink H.P."/>
            <person name="Van Den Thillart G.E."/>
            <person name="Jansen H."/>
            <person name="Zahm M."/>
            <person name="Klopp C."/>
            <person name="Cedric C."/>
            <person name="Louis A."/>
            <person name="Berthelot C."/>
            <person name="Parey E."/>
            <person name="Roest Crollius H."/>
            <person name="Montfort J."/>
            <person name="Robinson-Rechavi M."/>
            <person name="Bucao C."/>
            <person name="Bouchez O."/>
            <person name="Gislard M."/>
            <person name="Lluch J."/>
            <person name="Milhes M."/>
            <person name="Lampietro C."/>
            <person name="Lopez Roques C."/>
            <person name="Donnadieu C."/>
            <person name="Braasch I."/>
            <person name="Desvignes T."/>
            <person name="Postlethwait J."/>
            <person name="Bobe J."/>
            <person name="Guiguen Y."/>
            <person name="Dirks R."/>
        </authorList>
    </citation>
    <scope>NUCLEOTIDE SEQUENCE</scope>
    <source>
        <strain evidence="2">Tag_6206</strain>
        <tissue evidence="2">Liver</tissue>
    </source>
</reference>
<comment type="caution">
    <text evidence="2">The sequence shown here is derived from an EMBL/GenBank/DDBJ whole genome shotgun (WGS) entry which is preliminary data.</text>
</comment>
<dbReference type="InterPro" id="IPR052849">
    <property type="entry name" value="MORN_repeat_protein"/>
</dbReference>
<dbReference type="EMBL" id="JAFIRN010000002">
    <property type="protein sequence ID" value="KAG5855543.1"/>
    <property type="molecule type" value="Genomic_DNA"/>
</dbReference>
<keyword evidence="1" id="KW-0677">Repeat</keyword>
<evidence type="ECO:0000256" key="1">
    <source>
        <dbReference type="ARBA" id="ARBA00022737"/>
    </source>
</evidence>
<proteinExistence type="predicted"/>
<protein>
    <recommendedName>
        <fullName evidence="4">MORN repeat-containing protein 2</fullName>
    </recommendedName>
</protein>
<dbReference type="AlphaFoldDB" id="A0A9D3MWQ7"/>
<keyword evidence="3" id="KW-1185">Reference proteome</keyword>
<dbReference type="PANTHER" id="PTHR46917:SF1">
    <property type="entry name" value="MORN REPEAT-CONTAINING PROTEIN 2"/>
    <property type="match status" value="1"/>
</dbReference>
<sequence length="145" mass="16047">MSEKKKEKSVEPKESVILTASYIFPNGDKYSGECSRSPEGMVKREGLGTQTSANGLVYTGEWKDDKLNGRGRLELISGAVYEGEFKDNMFHGEGTYTFQSGSRYTGSFHRNRLEGEGEYTDAQGLVWTGTFHGTSAPALKLKLNM</sequence>
<accession>A0A9D3MWQ7</accession>
<dbReference type="SMART" id="SM00698">
    <property type="entry name" value="MORN"/>
    <property type="match status" value="3"/>
</dbReference>
<evidence type="ECO:0008006" key="4">
    <source>
        <dbReference type="Google" id="ProtNLM"/>
    </source>
</evidence>
<dbReference type="InterPro" id="IPR003409">
    <property type="entry name" value="MORN"/>
</dbReference>
<dbReference type="Proteomes" id="UP001044222">
    <property type="component" value="Unassembled WGS sequence"/>
</dbReference>
<organism evidence="2 3">
    <name type="scientific">Anguilla anguilla</name>
    <name type="common">European freshwater eel</name>
    <name type="synonym">Muraena anguilla</name>
    <dbReference type="NCBI Taxonomy" id="7936"/>
    <lineage>
        <taxon>Eukaryota</taxon>
        <taxon>Metazoa</taxon>
        <taxon>Chordata</taxon>
        <taxon>Craniata</taxon>
        <taxon>Vertebrata</taxon>
        <taxon>Euteleostomi</taxon>
        <taxon>Actinopterygii</taxon>
        <taxon>Neopterygii</taxon>
        <taxon>Teleostei</taxon>
        <taxon>Anguilliformes</taxon>
        <taxon>Anguillidae</taxon>
        <taxon>Anguilla</taxon>
    </lineage>
</organism>
<dbReference type="Gene3D" id="2.20.110.10">
    <property type="entry name" value="Histone H3 K4-specific methyltransferase SET7/9 N-terminal domain"/>
    <property type="match status" value="2"/>
</dbReference>
<evidence type="ECO:0000313" key="2">
    <source>
        <dbReference type="EMBL" id="KAG5855543.1"/>
    </source>
</evidence>
<name>A0A9D3MWQ7_ANGAN</name>
<dbReference type="Pfam" id="PF02493">
    <property type="entry name" value="MORN"/>
    <property type="match status" value="4"/>
</dbReference>